<keyword evidence="6" id="KW-0479">Metal-binding</keyword>
<evidence type="ECO:0000256" key="2">
    <source>
        <dbReference type="ARBA" id="ARBA00005755"/>
    </source>
</evidence>
<dbReference type="GO" id="GO:0006281">
    <property type="term" value="P:DNA repair"/>
    <property type="evidence" value="ECO:0007669"/>
    <property type="project" value="UniProtKB-ARBA"/>
</dbReference>
<evidence type="ECO:0000256" key="9">
    <source>
        <dbReference type="ARBA" id="ARBA00022932"/>
    </source>
</evidence>
<dbReference type="SUPFAM" id="SSF56672">
    <property type="entry name" value="DNA/RNA polymerases"/>
    <property type="match status" value="1"/>
</dbReference>
<dbReference type="SMART" id="SM00486">
    <property type="entry name" value="POLBc"/>
    <property type="match status" value="1"/>
</dbReference>
<dbReference type="Pfam" id="PF00136">
    <property type="entry name" value="DNA_pol_B"/>
    <property type="match status" value="1"/>
</dbReference>
<dbReference type="InterPro" id="IPR043502">
    <property type="entry name" value="DNA/RNA_pol_sf"/>
</dbReference>
<keyword evidence="3 12" id="KW-0808">Transferase</keyword>
<dbReference type="Gene3D" id="3.30.420.10">
    <property type="entry name" value="Ribonuclease H-like superfamily/Ribonuclease H"/>
    <property type="match status" value="1"/>
</dbReference>
<feature type="compositionally biased region" description="Low complexity" evidence="13">
    <location>
        <begin position="166"/>
        <end position="177"/>
    </location>
</feature>
<dbReference type="Proteomes" id="UP000005222">
    <property type="component" value="Chromosome L"/>
</dbReference>
<dbReference type="FunFam" id="3.30.420.10:FF:000036">
    <property type="entry name" value="DNA polymerase"/>
    <property type="match status" value="1"/>
</dbReference>
<evidence type="ECO:0000313" key="18">
    <source>
        <dbReference type="EMBL" id="CCE83562.1"/>
    </source>
</evidence>
<evidence type="ECO:0000256" key="3">
    <source>
        <dbReference type="ARBA" id="ARBA00022679"/>
    </source>
</evidence>
<feature type="compositionally biased region" description="Acidic residues" evidence="13">
    <location>
        <begin position="211"/>
        <end position="221"/>
    </location>
</feature>
<evidence type="ECO:0000313" key="20">
    <source>
        <dbReference type="Proteomes" id="UP000005222"/>
    </source>
</evidence>
<dbReference type="InterPro" id="IPR023211">
    <property type="entry name" value="DNA_pol_palm_dom_sf"/>
</dbReference>
<feature type="compositionally biased region" description="Basic and acidic residues" evidence="13">
    <location>
        <begin position="228"/>
        <end position="241"/>
    </location>
</feature>
<dbReference type="PANTHER" id="PTHR45861">
    <property type="entry name" value="DNA POLYMERASE ALPHA CATALYTIC SUBUNIT"/>
    <property type="match status" value="1"/>
</dbReference>
<feature type="compositionally biased region" description="Basic and acidic residues" evidence="13">
    <location>
        <begin position="182"/>
        <end position="196"/>
    </location>
</feature>
<keyword evidence="5 12" id="KW-0235">DNA replication</keyword>
<evidence type="ECO:0000256" key="7">
    <source>
        <dbReference type="ARBA" id="ARBA00022771"/>
    </source>
</evidence>
<dbReference type="FunCoup" id="G8Y7L3">
    <property type="interactions" value="1536"/>
</dbReference>
<dbReference type="PRINTS" id="PR00106">
    <property type="entry name" value="DNAPOLB"/>
</dbReference>
<keyword evidence="20" id="KW-1185">Reference proteome</keyword>
<feature type="domain" description="DNA-directed DNA polymerase family B exonuclease" evidence="15">
    <location>
        <begin position="445"/>
        <end position="692"/>
    </location>
</feature>
<comment type="similarity">
    <text evidence="2 12">Belongs to the DNA polymerase type-B family.</text>
</comment>
<evidence type="ECO:0000259" key="14">
    <source>
        <dbReference type="Pfam" id="PF00136"/>
    </source>
</evidence>
<evidence type="ECO:0000259" key="17">
    <source>
        <dbReference type="Pfam" id="PF12254"/>
    </source>
</evidence>
<dbReference type="GO" id="GO:0003887">
    <property type="term" value="F:DNA-directed DNA polymerase activity"/>
    <property type="evidence" value="ECO:0007669"/>
    <property type="project" value="UniProtKB-KW"/>
</dbReference>
<dbReference type="SUPFAM" id="SSF53098">
    <property type="entry name" value="Ribonuclease H-like"/>
    <property type="match status" value="1"/>
</dbReference>
<dbReference type="Gene3D" id="3.90.1600.10">
    <property type="entry name" value="Palm domain of DNA polymerase"/>
    <property type="match status" value="2"/>
</dbReference>
<dbReference type="FunFam" id="1.10.3200.20:FF:000002">
    <property type="entry name" value="DNA polymerase"/>
    <property type="match status" value="1"/>
</dbReference>
<dbReference type="InterPro" id="IPR006134">
    <property type="entry name" value="DNA-dir_DNA_pol_B_multi_dom"/>
</dbReference>
<dbReference type="Proteomes" id="UP000005222">
    <property type="component" value="Chromosome K"/>
</dbReference>
<evidence type="ECO:0000256" key="13">
    <source>
        <dbReference type="SAM" id="MobiDB-lite"/>
    </source>
</evidence>
<keyword evidence="11" id="KW-0539">Nucleus</keyword>
<dbReference type="InterPro" id="IPR042087">
    <property type="entry name" value="DNA_pol_B_thumb"/>
</dbReference>
<dbReference type="GO" id="GO:1902975">
    <property type="term" value="P:mitotic DNA replication initiation"/>
    <property type="evidence" value="ECO:0007669"/>
    <property type="project" value="InterPro"/>
</dbReference>
<evidence type="ECO:0000259" key="16">
    <source>
        <dbReference type="Pfam" id="PF08996"/>
    </source>
</evidence>
<feature type="domain" description="DNA-directed DNA polymerase family B multifunctional" evidence="14">
    <location>
        <begin position="757"/>
        <end position="1208"/>
    </location>
</feature>
<name>G8Y7L3_PICSO</name>
<dbReference type="NCBIfam" id="TIGR00592">
    <property type="entry name" value="pol2"/>
    <property type="match status" value="1"/>
</dbReference>
<dbReference type="Pfam" id="PF12254">
    <property type="entry name" value="DNA_pol_alpha_N"/>
    <property type="match status" value="1"/>
</dbReference>
<feature type="domain" description="DNA polymerase alpha catalytic subunit N-terminal" evidence="17">
    <location>
        <begin position="11"/>
        <end position="75"/>
    </location>
</feature>
<protein>
    <recommendedName>
        <fullName evidence="12">DNA polymerase</fullName>
        <ecNumber evidence="12">2.7.7.7</ecNumber>
    </recommendedName>
</protein>
<evidence type="ECO:0000256" key="5">
    <source>
        <dbReference type="ARBA" id="ARBA00022705"/>
    </source>
</evidence>
<dbReference type="Gene3D" id="3.30.70.2820">
    <property type="match status" value="1"/>
</dbReference>
<dbReference type="eggNOG" id="KOG0970">
    <property type="taxonomic scope" value="Eukaryota"/>
</dbReference>
<comment type="catalytic activity">
    <reaction evidence="12">
        <text>DNA(n) + a 2'-deoxyribonucleoside 5'-triphosphate = DNA(n+1) + diphosphate</text>
        <dbReference type="Rhea" id="RHEA:22508"/>
        <dbReference type="Rhea" id="RHEA-COMP:17339"/>
        <dbReference type="Rhea" id="RHEA-COMP:17340"/>
        <dbReference type="ChEBI" id="CHEBI:33019"/>
        <dbReference type="ChEBI" id="CHEBI:61560"/>
        <dbReference type="ChEBI" id="CHEBI:173112"/>
        <dbReference type="EC" id="2.7.7.7"/>
    </reaction>
</comment>
<dbReference type="GO" id="GO:0003682">
    <property type="term" value="F:chromatin binding"/>
    <property type="evidence" value="ECO:0007669"/>
    <property type="project" value="TreeGrafter"/>
</dbReference>
<gene>
    <name evidence="19" type="primary">Piso0_004142</name>
    <name evidence="18" type="ORF">GNLVRS01_PISO0K10372g</name>
    <name evidence="19" type="ORF">GNLVRS01_PISO0L10373g</name>
</gene>
<sequence>MVLRDVKRDKLKKLREARKAGSSVLTYSDDEDEQIYDEVDETTYREHKRQEMMNDDFIVDDNGEGYVDNGLDEWDDSTRPNYYSDEEEEAQGKKRKKTKKPVKIAKTAQISHYFQSSKLGGDSGANKKKVDANIDDILVDFEDKKPTVAPFGKKGSEKQNKTKPKNSNPFSFSTSSSRPKQKAAEQKPREKRESSLEKSPSPAIDNAPEIDTVDMAEDNVAEEPNPVKVEDPEVKVEKEDASSDDSDEDVIVTRRPRAVGKNRNNDVNFTSVNETKIKTNASSVTPSVPISYTEKYDASKVLGADQADDNTFKMFWLDYAEVDNTLILFGKVPTKDGRVVSGVLQIQDICKELYFLPRDYRLSDEADFSNEPVNPLDVHDEIVPLLLEKYGLDSIKAKPEKMKYAFELPGIPKEKEYLKVLLPFRTPKNRFVNIPSNLEGETFKHVFGGNAGIFESFVLQRNIMGPCWLEVTGADFNSIKNVSHCQVEVAVSSPEQIKPSTQKLDPPKLTLSSISIQTVLSPQQNKQEIVSVSLATYRDIPQDAPVDKNTPPDEIVTLVRPVGSVALPPGLAQLAQKQDLNLRTFPNEKSLLNCLAAIVKTTDPDVFLGHRLENISLDVLVHRMYDLKVTTWSAFGRRNRKVWPEKFNRNGGGFNNNLMIREIFQGRLLCDIANEMGQSLTPKCQSWDLNEMYEVICGKKLPQLEVNYQNSRYSDDANFLLIALRDNASNVRITSEISFEIQILSLTKQLTNLAGNAWSHTLSGTRAGRNEFILLHEFKRNNYIVPDREDRYQKNSNNQQQAKLEANEDEATAVTSNKKPKYQGGLVFEPEKGLHKNYILVMDFNSLYPSIIQEFNICFTTVDRDQYNLTLDEDRDLPFLPDGDSSQGVLPRLLNTLVSRRREVKKLLKDPKITKSEKAQYDIKQQALKLTANSMYGCLGYVNSRFYAKPLAMLVTNKGREILMDTRQLAESIGLRVVYGDTDSVMIDTGVEDLKEAIKIGEEFKVQVNERYKLLEIDIDNVFKRLLLHAKKKYAAMNVSIDKTTGKEKTILEVKGLDMRRREYCQLSKDISTYVLEKILSQADPEQALFSVYEYLEEEAKKIRNNEIPVDKFKINTRLSKDPNNYPNGKTMPPVQAALKLRKQGKVIKAGSVITYVITAKASEDDSSSQADRAVPIQDVIRNKLRPDPDFYLEKQIFAPVERLLERIEGIEMIRIAEILGIDTRRYVINSRHNDSAGGDIVPIESSISDEERFRQASYLVLECKCKAKFRFGGIMASTDYQVTFNGIKCAKCGFTFPLIKLTSQLEVAIRKHISLYYCGWLKCDDASCGIETRQISVYGRRCLGASGKAYGCRGIMRYAYSDKALYNQLLYFDSIFDVNKAKKQKLKPLYESHENIENIPPKIPSAQVEALAEQNRENFSACQDVVQKYLRDSGRRYVDMAGIFDFMGSIKS</sequence>
<evidence type="ECO:0000256" key="6">
    <source>
        <dbReference type="ARBA" id="ARBA00022723"/>
    </source>
</evidence>
<dbReference type="InterPro" id="IPR015088">
    <property type="entry name" value="Znf_DNA-dir_DNA_pol_B_alpha"/>
</dbReference>
<dbReference type="FunFam" id="3.30.70.2820:FF:000001">
    <property type="entry name" value="DNA polymerase"/>
    <property type="match status" value="1"/>
</dbReference>
<dbReference type="FunFam" id="1.10.132.60:FF:000004">
    <property type="entry name" value="DNA polymerase"/>
    <property type="match status" value="1"/>
</dbReference>
<dbReference type="InterPro" id="IPR038256">
    <property type="entry name" value="Pol_alpha_znc_sf"/>
</dbReference>
<dbReference type="PANTHER" id="PTHR45861:SF1">
    <property type="entry name" value="DNA POLYMERASE ALPHA CATALYTIC SUBUNIT"/>
    <property type="match status" value="1"/>
</dbReference>
<dbReference type="InParanoid" id="G8Y7L3"/>
<dbReference type="GO" id="GO:0006272">
    <property type="term" value="P:leading strand elongation"/>
    <property type="evidence" value="ECO:0007669"/>
    <property type="project" value="TreeGrafter"/>
</dbReference>
<comment type="subcellular location">
    <subcellularLocation>
        <location evidence="1">Nucleus</location>
    </subcellularLocation>
</comment>
<dbReference type="Pfam" id="PF08996">
    <property type="entry name" value="zf-DNA_Pol"/>
    <property type="match status" value="1"/>
</dbReference>
<dbReference type="InterPro" id="IPR017964">
    <property type="entry name" value="DNA-dir_DNA_pol_B_CS"/>
</dbReference>
<dbReference type="GO" id="GO:0005658">
    <property type="term" value="C:alpha DNA polymerase:primase complex"/>
    <property type="evidence" value="ECO:0007669"/>
    <property type="project" value="UniProtKB-ARBA"/>
</dbReference>
<dbReference type="InterPro" id="IPR006133">
    <property type="entry name" value="DNA-dir_DNA_pol_B_exonuc"/>
</dbReference>
<dbReference type="OrthoDB" id="6755010at2759"/>
<dbReference type="GO" id="GO:0003697">
    <property type="term" value="F:single-stranded DNA binding"/>
    <property type="evidence" value="ECO:0007669"/>
    <property type="project" value="TreeGrafter"/>
</dbReference>
<dbReference type="HOGENOM" id="CLU_001718_1_0_1"/>
<evidence type="ECO:0000256" key="10">
    <source>
        <dbReference type="ARBA" id="ARBA00023125"/>
    </source>
</evidence>
<dbReference type="InterPro" id="IPR045846">
    <property type="entry name" value="POLBc_alpha"/>
</dbReference>
<dbReference type="InterPro" id="IPR006172">
    <property type="entry name" value="DNA-dir_DNA_pol_B"/>
</dbReference>
<evidence type="ECO:0000256" key="4">
    <source>
        <dbReference type="ARBA" id="ARBA00022695"/>
    </source>
</evidence>
<organism evidence="19 20">
    <name type="scientific">Pichia sorbitophila (strain ATCC MYA-4447 / BCRC 22081 / CBS 7064 / NBRC 10061 / NRRL Y-12695)</name>
    <name type="common">Hybrid yeast</name>
    <dbReference type="NCBI Taxonomy" id="559304"/>
    <lineage>
        <taxon>Eukaryota</taxon>
        <taxon>Fungi</taxon>
        <taxon>Dikarya</taxon>
        <taxon>Ascomycota</taxon>
        <taxon>Saccharomycotina</taxon>
        <taxon>Pichiomycetes</taxon>
        <taxon>Debaryomycetaceae</taxon>
        <taxon>Millerozyma</taxon>
    </lineage>
</organism>
<dbReference type="GO" id="GO:0008270">
    <property type="term" value="F:zinc ion binding"/>
    <property type="evidence" value="ECO:0007669"/>
    <property type="project" value="UniProtKB-KW"/>
</dbReference>
<dbReference type="InterPro" id="IPR024647">
    <property type="entry name" value="DNA_pol_a_cat_su_N"/>
</dbReference>
<evidence type="ECO:0000256" key="1">
    <source>
        <dbReference type="ARBA" id="ARBA00004123"/>
    </source>
</evidence>
<proteinExistence type="inferred from homology"/>
<dbReference type="OMA" id="YHRTEIT"/>
<dbReference type="Pfam" id="PF03104">
    <property type="entry name" value="DNA_pol_B_exo1"/>
    <property type="match status" value="1"/>
</dbReference>
<dbReference type="STRING" id="559304.G8Y7L3"/>
<evidence type="ECO:0000256" key="11">
    <source>
        <dbReference type="ARBA" id="ARBA00023242"/>
    </source>
</evidence>
<reference evidence="20" key="2">
    <citation type="journal article" date="2012" name="G3 (Bethesda)">
        <title>Pichia sorbitophila, an interspecies yeast hybrid reveals early steps of genome resolution following polyploidization.</title>
        <authorList>
            <person name="Leh Louis V."/>
            <person name="Despons L."/>
            <person name="Friedrich A."/>
            <person name="Martin T."/>
            <person name="Durrens P."/>
            <person name="Casaregola S."/>
            <person name="Neuveglise C."/>
            <person name="Fairhead C."/>
            <person name="Marck C."/>
            <person name="Cruz J.A."/>
            <person name="Straub M.L."/>
            <person name="Kugler V."/>
            <person name="Sacerdot C."/>
            <person name="Uzunov Z."/>
            <person name="Thierry A."/>
            <person name="Weiss S."/>
            <person name="Bleykasten C."/>
            <person name="De Montigny J."/>
            <person name="Jacques N."/>
            <person name="Jung P."/>
            <person name="Lemaire M."/>
            <person name="Mallet S."/>
            <person name="Morel G."/>
            <person name="Richard G.F."/>
            <person name="Sarkar A."/>
            <person name="Savel G."/>
            <person name="Schacherer J."/>
            <person name="Seret M.L."/>
            <person name="Talla E."/>
            <person name="Samson G."/>
            <person name="Jubin C."/>
            <person name="Poulain J."/>
            <person name="Vacherie B."/>
            <person name="Barbe V."/>
            <person name="Pelletier E."/>
            <person name="Sherman D.J."/>
            <person name="Westhof E."/>
            <person name="Weissenbach J."/>
            <person name="Baret P.V."/>
            <person name="Wincker P."/>
            <person name="Gaillardin C."/>
            <person name="Dujon B."/>
            <person name="Souciet J.L."/>
        </authorList>
    </citation>
    <scope>NUCLEOTIDE SEQUENCE [LARGE SCALE GENOMIC DNA]</scope>
    <source>
        <strain evidence="20">ATCC MYA-4447 / BCRC 22081 / CBS 7064 / NBRC 10061 / NRRL Y-12695</strain>
    </source>
</reference>
<dbReference type="InterPro" id="IPR012337">
    <property type="entry name" value="RNaseH-like_sf"/>
</dbReference>
<keyword evidence="10 12" id="KW-0238">DNA-binding</keyword>
<keyword evidence="8" id="KW-0862">Zinc</keyword>
<dbReference type="Gene3D" id="1.10.3200.20">
    <property type="entry name" value="DNA Polymerase alpha, zinc finger"/>
    <property type="match status" value="1"/>
</dbReference>
<accession>G8Y7L3</accession>
<dbReference type="GO" id="GO:0006273">
    <property type="term" value="P:lagging strand elongation"/>
    <property type="evidence" value="ECO:0007669"/>
    <property type="project" value="TreeGrafter"/>
</dbReference>
<dbReference type="Gene3D" id="1.10.132.60">
    <property type="entry name" value="DNA polymerase family B, C-terminal domain"/>
    <property type="match status" value="1"/>
</dbReference>
<dbReference type="GO" id="GO:0003688">
    <property type="term" value="F:DNA replication origin binding"/>
    <property type="evidence" value="ECO:0007669"/>
    <property type="project" value="TreeGrafter"/>
</dbReference>
<evidence type="ECO:0000313" key="19">
    <source>
        <dbReference type="EMBL" id="CCE84593.1"/>
    </source>
</evidence>
<dbReference type="EMBL" id="FO082049">
    <property type="protein sequence ID" value="CCE83562.1"/>
    <property type="molecule type" value="Genomic_DNA"/>
</dbReference>
<dbReference type="Gene3D" id="2.40.50.730">
    <property type="match status" value="1"/>
</dbReference>
<keyword evidence="9 12" id="KW-0239">DNA-directed DNA polymerase</keyword>
<feature type="domain" description="Zinc finger DNA-directed DNA polymerase family B alpha" evidence="16">
    <location>
        <begin position="1246"/>
        <end position="1445"/>
    </location>
</feature>
<keyword evidence="4 12" id="KW-0548">Nucleotidyltransferase</keyword>
<dbReference type="EMBL" id="FO082048">
    <property type="protein sequence ID" value="CCE84593.1"/>
    <property type="molecule type" value="Genomic_DNA"/>
</dbReference>
<dbReference type="InterPro" id="IPR036397">
    <property type="entry name" value="RNaseH_sf"/>
</dbReference>
<evidence type="ECO:0000256" key="12">
    <source>
        <dbReference type="RuleBase" id="RU000442"/>
    </source>
</evidence>
<dbReference type="CDD" id="cd05532">
    <property type="entry name" value="POLBc_alpha"/>
    <property type="match status" value="1"/>
</dbReference>
<feature type="compositionally biased region" description="Basic residues" evidence="13">
    <location>
        <begin position="93"/>
        <end position="103"/>
    </location>
</feature>
<dbReference type="EC" id="2.7.7.7" evidence="12"/>
<feature type="region of interest" description="Disordered" evidence="13">
    <location>
        <begin position="788"/>
        <end position="816"/>
    </location>
</feature>
<dbReference type="CDD" id="cd05776">
    <property type="entry name" value="DNA_polB_alpha_exo"/>
    <property type="match status" value="1"/>
</dbReference>
<feature type="compositionally biased region" description="Polar residues" evidence="13">
    <location>
        <begin position="108"/>
        <end position="118"/>
    </location>
</feature>
<evidence type="ECO:0000256" key="8">
    <source>
        <dbReference type="ARBA" id="ARBA00022833"/>
    </source>
</evidence>
<evidence type="ECO:0000259" key="15">
    <source>
        <dbReference type="Pfam" id="PF03104"/>
    </source>
</evidence>
<feature type="region of interest" description="Disordered" evidence="13">
    <location>
        <begin position="68"/>
        <end position="128"/>
    </location>
</feature>
<keyword evidence="7" id="KW-0863">Zinc-finger</keyword>
<dbReference type="GO" id="GO:0000166">
    <property type="term" value="F:nucleotide binding"/>
    <property type="evidence" value="ECO:0007669"/>
    <property type="project" value="InterPro"/>
</dbReference>
<feature type="region of interest" description="Disordered" evidence="13">
    <location>
        <begin position="140"/>
        <end position="248"/>
    </location>
</feature>
<dbReference type="PROSITE" id="PS00116">
    <property type="entry name" value="DNA_POLYMERASE_B"/>
    <property type="match status" value="1"/>
</dbReference>
<reference evidence="19" key="1">
    <citation type="submission" date="2011-10" db="EMBL/GenBank/DDBJ databases">
        <authorList>
            <person name="Genoscope - CEA"/>
        </authorList>
    </citation>
    <scope>NUCLEOTIDE SEQUENCE</scope>
</reference>